<evidence type="ECO:0000256" key="2">
    <source>
        <dbReference type="ARBA" id="ARBA00023015"/>
    </source>
</evidence>
<dbReference type="InterPro" id="IPR005119">
    <property type="entry name" value="LysR_subst-bd"/>
</dbReference>
<dbReference type="AlphaFoldDB" id="A0A2S8B1B4"/>
<gene>
    <name evidence="6" type="ORF">CVO77_14055</name>
</gene>
<dbReference type="GO" id="GO:0003700">
    <property type="term" value="F:DNA-binding transcription factor activity"/>
    <property type="evidence" value="ECO:0007669"/>
    <property type="project" value="InterPro"/>
</dbReference>
<dbReference type="Gene3D" id="1.10.10.10">
    <property type="entry name" value="Winged helix-like DNA-binding domain superfamily/Winged helix DNA-binding domain"/>
    <property type="match status" value="1"/>
</dbReference>
<keyword evidence="3" id="KW-0238">DNA-binding</keyword>
<dbReference type="PANTHER" id="PTHR30537">
    <property type="entry name" value="HTH-TYPE TRANSCRIPTIONAL REGULATOR"/>
    <property type="match status" value="1"/>
</dbReference>
<dbReference type="Proteomes" id="UP000238954">
    <property type="component" value="Chromosome"/>
</dbReference>
<keyword evidence="4" id="KW-0804">Transcription</keyword>
<protein>
    <submittedName>
        <fullName evidence="6">LysR family transcriptional regulator</fullName>
    </submittedName>
</protein>
<reference evidence="7" key="1">
    <citation type="submission" date="2017-11" db="EMBL/GenBank/DDBJ databases">
        <title>The complete genome sequence of Sphingopyxis pomeranensis sp. nov. strain WS5A3p.</title>
        <authorList>
            <person name="Kaminski M.A."/>
        </authorList>
    </citation>
    <scope>NUCLEOTIDE SEQUENCE [LARGE SCALE GENOMIC DNA]</scope>
    <source>
        <strain evidence="7">WS5A3p</strain>
    </source>
</reference>
<dbReference type="InterPro" id="IPR058163">
    <property type="entry name" value="LysR-type_TF_proteobact-type"/>
</dbReference>
<dbReference type="EMBL" id="PHFW01000003">
    <property type="protein sequence ID" value="PQM26194.1"/>
    <property type="molecule type" value="Genomic_DNA"/>
</dbReference>
<name>A0A2S8B1B4_9SPHN</name>
<dbReference type="Gene3D" id="3.40.190.10">
    <property type="entry name" value="Periplasmic binding protein-like II"/>
    <property type="match status" value="2"/>
</dbReference>
<comment type="caution">
    <text evidence="6">The sequence shown here is derived from an EMBL/GenBank/DDBJ whole genome shotgun (WGS) entry which is preliminary data.</text>
</comment>
<dbReference type="InterPro" id="IPR036388">
    <property type="entry name" value="WH-like_DNA-bd_sf"/>
</dbReference>
<dbReference type="PANTHER" id="PTHR30537:SF74">
    <property type="entry name" value="HTH-TYPE TRANSCRIPTIONAL REGULATOR TRPI"/>
    <property type="match status" value="1"/>
</dbReference>
<sequence length="305" mass="33915">MSKLPPLAAIRAFEAAARLQNFSRAAEELGLTQAAVSYQIRQLETRLGRSLFVREKGRVRLSETGQRLLPAISGAFTAMGDAFAALTSDDAEVLTISAAITFGGTWLSARIGRFQLRYPDLAVRLLMSNDLVDFDAANVDVAIRTGAGRWPGLRADFLFRSHVTPICSPAFRDTNGIERPADLLHVERLAPNDPWWAGWFAAAGIGTPPPRRQGIELDSQLQEAIAAQGGFGIALMTPLFWRPELDSGRLVRPFETLYQPGMANFLVHPENRVGVRKIERFREWLHEEMAMDRQLVPEPLWEPLA</sequence>
<dbReference type="SUPFAM" id="SSF46785">
    <property type="entry name" value="Winged helix' DNA-binding domain"/>
    <property type="match status" value="1"/>
</dbReference>
<dbReference type="SUPFAM" id="SSF53850">
    <property type="entry name" value="Periplasmic binding protein-like II"/>
    <property type="match status" value="1"/>
</dbReference>
<feature type="domain" description="HTH lysR-type" evidence="5">
    <location>
        <begin position="5"/>
        <end position="62"/>
    </location>
</feature>
<dbReference type="RefSeq" id="WP_105999573.1">
    <property type="nucleotide sequence ID" value="NZ_CM009578.1"/>
</dbReference>
<organism evidence="6 7">
    <name type="scientific">Sphingopyxis lindanitolerans</name>
    <dbReference type="NCBI Taxonomy" id="2054227"/>
    <lineage>
        <taxon>Bacteria</taxon>
        <taxon>Pseudomonadati</taxon>
        <taxon>Pseudomonadota</taxon>
        <taxon>Alphaproteobacteria</taxon>
        <taxon>Sphingomonadales</taxon>
        <taxon>Sphingomonadaceae</taxon>
        <taxon>Sphingopyxis</taxon>
    </lineage>
</organism>
<accession>A0A2S8B1B4</accession>
<dbReference type="GO" id="GO:0006351">
    <property type="term" value="P:DNA-templated transcription"/>
    <property type="evidence" value="ECO:0007669"/>
    <property type="project" value="TreeGrafter"/>
</dbReference>
<dbReference type="PRINTS" id="PR00039">
    <property type="entry name" value="HTHLYSR"/>
</dbReference>
<keyword evidence="7" id="KW-1185">Reference proteome</keyword>
<dbReference type="PROSITE" id="PS50931">
    <property type="entry name" value="HTH_LYSR"/>
    <property type="match status" value="1"/>
</dbReference>
<evidence type="ECO:0000256" key="4">
    <source>
        <dbReference type="ARBA" id="ARBA00023163"/>
    </source>
</evidence>
<proteinExistence type="inferred from homology"/>
<comment type="similarity">
    <text evidence="1">Belongs to the LysR transcriptional regulatory family.</text>
</comment>
<evidence type="ECO:0000259" key="5">
    <source>
        <dbReference type="PROSITE" id="PS50931"/>
    </source>
</evidence>
<dbReference type="GO" id="GO:0043565">
    <property type="term" value="F:sequence-specific DNA binding"/>
    <property type="evidence" value="ECO:0007669"/>
    <property type="project" value="TreeGrafter"/>
</dbReference>
<evidence type="ECO:0000313" key="6">
    <source>
        <dbReference type="EMBL" id="PQM26194.1"/>
    </source>
</evidence>
<dbReference type="InterPro" id="IPR000847">
    <property type="entry name" value="LysR_HTH_N"/>
</dbReference>
<dbReference type="Pfam" id="PF00126">
    <property type="entry name" value="HTH_1"/>
    <property type="match status" value="1"/>
</dbReference>
<keyword evidence="2" id="KW-0805">Transcription regulation</keyword>
<dbReference type="CDD" id="cd08432">
    <property type="entry name" value="PBP2_GcdR_TrpI_HvrB_AmpR_like"/>
    <property type="match status" value="1"/>
</dbReference>
<dbReference type="InterPro" id="IPR036390">
    <property type="entry name" value="WH_DNA-bd_sf"/>
</dbReference>
<evidence type="ECO:0000256" key="3">
    <source>
        <dbReference type="ARBA" id="ARBA00023125"/>
    </source>
</evidence>
<evidence type="ECO:0000256" key="1">
    <source>
        <dbReference type="ARBA" id="ARBA00009437"/>
    </source>
</evidence>
<dbReference type="Pfam" id="PF03466">
    <property type="entry name" value="LysR_substrate"/>
    <property type="match status" value="1"/>
</dbReference>
<evidence type="ECO:0000313" key="7">
    <source>
        <dbReference type="Proteomes" id="UP000238954"/>
    </source>
</evidence>
<dbReference type="OrthoDB" id="9813056at2"/>